<dbReference type="GO" id="GO:0003677">
    <property type="term" value="F:DNA binding"/>
    <property type="evidence" value="ECO:0007669"/>
    <property type="project" value="InterPro"/>
</dbReference>
<dbReference type="Pfam" id="PF00072">
    <property type="entry name" value="Response_reg"/>
    <property type="match status" value="1"/>
</dbReference>
<keyword evidence="11" id="KW-1185">Reference proteome</keyword>
<reference evidence="10 11" key="1">
    <citation type="submission" date="2016-11" db="EMBL/GenBank/DDBJ databases">
        <authorList>
            <person name="Jaros S."/>
            <person name="Januszkiewicz K."/>
            <person name="Wedrychowicz H."/>
        </authorList>
    </citation>
    <scope>NUCLEOTIDE SEQUENCE [LARGE SCALE GENOMIC DNA]</scope>
    <source>
        <strain evidence="10 11">DSM 21758</strain>
    </source>
</reference>
<evidence type="ECO:0000256" key="6">
    <source>
        <dbReference type="ARBA" id="ARBA00037164"/>
    </source>
</evidence>
<keyword evidence="2" id="KW-0963">Cytoplasm</keyword>
<accession>A0A1M6J6Z9</accession>
<dbReference type="EMBL" id="FQZB01000008">
    <property type="protein sequence ID" value="SHJ42387.1"/>
    <property type="molecule type" value="Genomic_DNA"/>
</dbReference>
<dbReference type="PANTHER" id="PTHR37299:SF3">
    <property type="entry name" value="STAGE 0 SPORULATION PROTEIN A HOMOLOG"/>
    <property type="match status" value="1"/>
</dbReference>
<dbReference type="GO" id="GO:0000156">
    <property type="term" value="F:phosphorelay response regulator activity"/>
    <property type="evidence" value="ECO:0007669"/>
    <property type="project" value="InterPro"/>
</dbReference>
<dbReference type="InterPro" id="IPR007492">
    <property type="entry name" value="LytTR_DNA-bd_dom"/>
</dbReference>
<evidence type="ECO:0000256" key="5">
    <source>
        <dbReference type="ARBA" id="ARBA00024867"/>
    </source>
</evidence>
<dbReference type="PROSITE" id="PS50110">
    <property type="entry name" value="RESPONSE_REGULATORY"/>
    <property type="match status" value="1"/>
</dbReference>
<gene>
    <name evidence="10" type="ORF">SAMN02745163_01931</name>
</gene>
<evidence type="ECO:0000256" key="4">
    <source>
        <dbReference type="ARBA" id="ARBA00023159"/>
    </source>
</evidence>
<proteinExistence type="predicted"/>
<dbReference type="PROSITE" id="PS50930">
    <property type="entry name" value="HTH_LYTTR"/>
    <property type="match status" value="1"/>
</dbReference>
<dbReference type="Pfam" id="PF04397">
    <property type="entry name" value="LytTR"/>
    <property type="match status" value="1"/>
</dbReference>
<name>A0A1M6J6Z9_9CLOT</name>
<evidence type="ECO:0000313" key="11">
    <source>
        <dbReference type="Proteomes" id="UP000184310"/>
    </source>
</evidence>
<sequence length="240" mass="28798">MLRVYLCEDNEKQRDVFRIFIKETIAAEKLDMELYLVTENPYILLNSVKEDPKISLYFIDVDLGEDKNGIKFAEQIREYDPNGFIVFITTHAEMCYLTFKYKVEAMDYIIKDNYSSINQNIKKCILAANKKYLNKAKEENKKFVIKSDDRVIKIDYKDILFFETTEIKHKVRLYSVNRQVEFYSQMKEIEEKLDDRFIRCHRAFIINKDKVKEVDKSNRLIHMEDGQTCFLATRAFKYFK</sequence>
<feature type="modified residue" description="4-aspartylphosphate" evidence="7">
    <location>
        <position position="60"/>
    </location>
</feature>
<keyword evidence="4" id="KW-0010">Activator</keyword>
<dbReference type="Gene3D" id="3.40.50.2300">
    <property type="match status" value="1"/>
</dbReference>
<dbReference type="PANTHER" id="PTHR37299">
    <property type="entry name" value="TRANSCRIPTIONAL REGULATOR-RELATED"/>
    <property type="match status" value="1"/>
</dbReference>
<dbReference type="Gene3D" id="2.40.50.1020">
    <property type="entry name" value="LytTr DNA-binding domain"/>
    <property type="match status" value="1"/>
</dbReference>
<comment type="function">
    <text evidence="5">May play the central regulatory role in sporulation. It may be an element of the effector pathway responsible for the activation of sporulation genes in response to nutritional stress. Spo0A may act in concert with spo0H (a sigma factor) to control the expression of some genes that are critical to the sporulation process.</text>
</comment>
<feature type="domain" description="HTH LytTR-type" evidence="9">
    <location>
        <begin position="143"/>
        <end position="240"/>
    </location>
</feature>
<dbReference type="InterPro" id="IPR011006">
    <property type="entry name" value="CheY-like_superfamily"/>
</dbReference>
<dbReference type="SMART" id="SM00850">
    <property type="entry name" value="LytTR"/>
    <property type="match status" value="1"/>
</dbReference>
<evidence type="ECO:0000256" key="2">
    <source>
        <dbReference type="ARBA" id="ARBA00022490"/>
    </source>
</evidence>
<feature type="domain" description="Response regulatory" evidence="8">
    <location>
        <begin position="3"/>
        <end position="126"/>
    </location>
</feature>
<dbReference type="RefSeq" id="WP_072986466.1">
    <property type="nucleotide sequence ID" value="NZ_FQZB01000008.1"/>
</dbReference>
<dbReference type="AlphaFoldDB" id="A0A1M6J6Z9"/>
<dbReference type="SUPFAM" id="SSF52172">
    <property type="entry name" value="CheY-like"/>
    <property type="match status" value="1"/>
</dbReference>
<dbReference type="OrthoDB" id="9809318at2"/>
<dbReference type="SMART" id="SM00448">
    <property type="entry name" value="REC"/>
    <property type="match status" value="1"/>
</dbReference>
<protein>
    <recommendedName>
        <fullName evidence="1">Stage 0 sporulation protein A homolog</fullName>
    </recommendedName>
</protein>
<keyword evidence="7" id="KW-0597">Phosphoprotein</keyword>
<dbReference type="InterPro" id="IPR001789">
    <property type="entry name" value="Sig_transdc_resp-reg_receiver"/>
</dbReference>
<dbReference type="STRING" id="1121302.SAMN02745163_01931"/>
<dbReference type="Proteomes" id="UP000184310">
    <property type="component" value="Unassembled WGS sequence"/>
</dbReference>
<evidence type="ECO:0000256" key="1">
    <source>
        <dbReference type="ARBA" id="ARBA00018672"/>
    </source>
</evidence>
<evidence type="ECO:0000256" key="3">
    <source>
        <dbReference type="ARBA" id="ARBA00023012"/>
    </source>
</evidence>
<evidence type="ECO:0000259" key="9">
    <source>
        <dbReference type="PROSITE" id="PS50930"/>
    </source>
</evidence>
<keyword evidence="3" id="KW-0902">Two-component regulatory system</keyword>
<evidence type="ECO:0000256" key="7">
    <source>
        <dbReference type="PROSITE-ProRule" id="PRU00169"/>
    </source>
</evidence>
<evidence type="ECO:0000259" key="8">
    <source>
        <dbReference type="PROSITE" id="PS50110"/>
    </source>
</evidence>
<organism evidence="10 11">
    <name type="scientific">Clostridium cavendishii DSM 21758</name>
    <dbReference type="NCBI Taxonomy" id="1121302"/>
    <lineage>
        <taxon>Bacteria</taxon>
        <taxon>Bacillati</taxon>
        <taxon>Bacillota</taxon>
        <taxon>Clostridia</taxon>
        <taxon>Eubacteriales</taxon>
        <taxon>Clostridiaceae</taxon>
        <taxon>Clostridium</taxon>
    </lineage>
</organism>
<dbReference type="InterPro" id="IPR046947">
    <property type="entry name" value="LytR-like"/>
</dbReference>
<comment type="function">
    <text evidence="6">Required for high-level post-exponential phase expression of a series of secreted proteins.</text>
</comment>
<evidence type="ECO:0000313" key="10">
    <source>
        <dbReference type="EMBL" id="SHJ42387.1"/>
    </source>
</evidence>